<dbReference type="AlphaFoldDB" id="A0AA41X3F5"/>
<gene>
    <name evidence="3" type="ORF">NK662_05620</name>
</gene>
<evidence type="ECO:0000259" key="2">
    <source>
        <dbReference type="Pfam" id="PF13439"/>
    </source>
</evidence>
<evidence type="ECO:0000313" key="4">
    <source>
        <dbReference type="Proteomes" id="UP001156102"/>
    </source>
</evidence>
<organism evidence="3 4">
    <name type="scientific">Ectobacillus ponti</name>
    <dbReference type="NCBI Taxonomy" id="2961894"/>
    <lineage>
        <taxon>Bacteria</taxon>
        <taxon>Bacillati</taxon>
        <taxon>Bacillota</taxon>
        <taxon>Bacilli</taxon>
        <taxon>Bacillales</taxon>
        <taxon>Bacillaceae</taxon>
        <taxon>Ectobacillus</taxon>
    </lineage>
</organism>
<evidence type="ECO:0000313" key="3">
    <source>
        <dbReference type="EMBL" id="MCP8968017.1"/>
    </source>
</evidence>
<accession>A0AA41X3F5</accession>
<dbReference type="CDD" id="cd03801">
    <property type="entry name" value="GT4_PimA-like"/>
    <property type="match status" value="1"/>
</dbReference>
<reference evidence="3" key="1">
    <citation type="submission" date="2022-07" db="EMBL/GenBank/DDBJ databases">
        <authorList>
            <person name="Li W.-J."/>
            <person name="Deng Q.-Q."/>
        </authorList>
    </citation>
    <scope>NUCLEOTIDE SEQUENCE</scope>
    <source>
        <strain evidence="3">SYSU M60031</strain>
    </source>
</reference>
<sequence>MKILVFSMATIMKDVSMGGSQRHLRELVMYFAEKGHQVTVLTNGRSDNREPFQLCEGVEVLPILRFKETFPIPYDTHPFHLAHSYDIIRRYAKEHDVFYIHDAQMDYSYLHAGIPTVASIKNFIYPEALISAFHTNRDRLIVACEYTYECVKGTVGRVLPRIDDILTVVRNGIDLQTYKPSPSQWREKLGLAADDFVVLFPHRPDLGKGILESFQVVAKLQGRMERPVKLMMPRHFDVNVSSGTVAFYEEMEKKAAEYGVESIVYYPWLPGHEMPEIYSMADVTLCIGHFIEAFGYVQIESIACGTPVVVSKVGAQRSIVPDGYHLEKVDYGDIEGTVEAVLKLAGQPVDVERVHTFLHREYSYEANLAGYEKLITGCVPYEGDLSAEAEDPRLYKLAPWCDLSEKGIYHDYLHQYLPKDELYEFLKLQTGPFSEAPQLEKALEEGIVVPI</sequence>
<dbReference type="InterPro" id="IPR028098">
    <property type="entry name" value="Glyco_trans_4-like_N"/>
</dbReference>
<dbReference type="InterPro" id="IPR001296">
    <property type="entry name" value="Glyco_trans_1"/>
</dbReference>
<dbReference type="GO" id="GO:0016757">
    <property type="term" value="F:glycosyltransferase activity"/>
    <property type="evidence" value="ECO:0007669"/>
    <property type="project" value="InterPro"/>
</dbReference>
<comment type="caution">
    <text evidence="3">The sequence shown here is derived from an EMBL/GenBank/DDBJ whole genome shotgun (WGS) entry which is preliminary data.</text>
</comment>
<dbReference type="SUPFAM" id="SSF53756">
    <property type="entry name" value="UDP-Glycosyltransferase/glycogen phosphorylase"/>
    <property type="match status" value="1"/>
</dbReference>
<evidence type="ECO:0000259" key="1">
    <source>
        <dbReference type="Pfam" id="PF00534"/>
    </source>
</evidence>
<dbReference type="Pfam" id="PF00534">
    <property type="entry name" value="Glycos_transf_1"/>
    <property type="match status" value="1"/>
</dbReference>
<name>A0AA41X3F5_9BACI</name>
<dbReference type="Proteomes" id="UP001156102">
    <property type="component" value="Unassembled WGS sequence"/>
</dbReference>
<dbReference type="EMBL" id="JANCLT010000002">
    <property type="protein sequence ID" value="MCP8968017.1"/>
    <property type="molecule type" value="Genomic_DNA"/>
</dbReference>
<dbReference type="Pfam" id="PF13439">
    <property type="entry name" value="Glyco_transf_4"/>
    <property type="match status" value="1"/>
</dbReference>
<keyword evidence="4" id="KW-1185">Reference proteome</keyword>
<proteinExistence type="predicted"/>
<feature type="domain" description="Glycosyltransferase subfamily 4-like N-terminal" evidence="2">
    <location>
        <begin position="17"/>
        <end position="176"/>
    </location>
</feature>
<dbReference type="Gene3D" id="3.40.50.2000">
    <property type="entry name" value="Glycogen Phosphorylase B"/>
    <property type="match status" value="2"/>
</dbReference>
<protein>
    <submittedName>
        <fullName evidence="3">Glycosyltransferase family 4 protein</fullName>
    </submittedName>
</protein>
<feature type="domain" description="Glycosyl transferase family 1" evidence="1">
    <location>
        <begin position="184"/>
        <end position="344"/>
    </location>
</feature>
<dbReference type="RefSeq" id="WP_254757919.1">
    <property type="nucleotide sequence ID" value="NZ_JANCLT010000002.1"/>
</dbReference>
<dbReference type="PANTHER" id="PTHR12526">
    <property type="entry name" value="GLYCOSYLTRANSFERASE"/>
    <property type="match status" value="1"/>
</dbReference>